<name>J5K4N5_9GAMM</name>
<gene>
    <name evidence="6" type="ORF">NT01SARS_1004</name>
</gene>
<dbReference type="STRING" id="1123866.NT01SARS_1004"/>
<dbReference type="Pfam" id="PF00375">
    <property type="entry name" value="SDF"/>
    <property type="match status" value="1"/>
</dbReference>
<dbReference type="InterPro" id="IPR001991">
    <property type="entry name" value="Na-dicarboxylate_symporter"/>
</dbReference>
<keyword evidence="5" id="KW-0472">Membrane</keyword>
<proteinExistence type="predicted"/>
<dbReference type="AlphaFoldDB" id="J5K4N5"/>
<keyword evidence="4" id="KW-1133">Transmembrane helix</keyword>
<protein>
    <submittedName>
        <fullName evidence="6">Glutamate-aspartate symport protein</fullName>
    </submittedName>
</protein>
<accession>J5K4N5</accession>
<evidence type="ECO:0000313" key="7">
    <source>
        <dbReference type="Proteomes" id="UP000010305"/>
    </source>
</evidence>
<dbReference type="EMBL" id="JH611157">
    <property type="protein sequence ID" value="EJP71198.1"/>
    <property type="molecule type" value="Genomic_DNA"/>
</dbReference>
<keyword evidence="2" id="KW-0813">Transport</keyword>
<dbReference type="GO" id="GO:0016020">
    <property type="term" value="C:membrane"/>
    <property type="evidence" value="ECO:0007669"/>
    <property type="project" value="UniProtKB-SubCell"/>
</dbReference>
<dbReference type="InterPro" id="IPR036458">
    <property type="entry name" value="Na:dicarbo_symporter_sf"/>
</dbReference>
<evidence type="ECO:0000256" key="4">
    <source>
        <dbReference type="ARBA" id="ARBA00022989"/>
    </source>
</evidence>
<evidence type="ECO:0000256" key="1">
    <source>
        <dbReference type="ARBA" id="ARBA00004141"/>
    </source>
</evidence>
<reference evidence="6 7" key="1">
    <citation type="journal article" date="2012" name="ISME J.">
        <title>Genomic insights to SAR86, an abundant and uncultivated marine bacterial lineage.</title>
        <authorList>
            <person name="Dupont C.L."/>
            <person name="Rusch D.B."/>
            <person name="Yooseph S."/>
            <person name="Lombardo M.J."/>
            <person name="Richter R.A."/>
            <person name="Valas R."/>
            <person name="Novotny M."/>
            <person name="Yee-Greenbaum J."/>
            <person name="Selengut J.D."/>
            <person name="Haft D.H."/>
            <person name="Halpern A.L."/>
            <person name="Lasken R.S."/>
            <person name="Nealson K."/>
            <person name="Friedman R."/>
            <person name="Venter J.C."/>
        </authorList>
    </citation>
    <scope>NUCLEOTIDE SEQUENCE [LARGE SCALE GENOMIC DNA]</scope>
</reference>
<dbReference type="SUPFAM" id="SSF118215">
    <property type="entry name" value="Proton glutamate symport protein"/>
    <property type="match status" value="1"/>
</dbReference>
<dbReference type="Gene3D" id="1.10.3860.10">
    <property type="entry name" value="Sodium:dicarboxylate symporter"/>
    <property type="match status" value="1"/>
</dbReference>
<sequence>MAVDRILDMIRTSVNVSGDAAVACVVASSEELLDKNIFNK</sequence>
<evidence type="ECO:0000256" key="3">
    <source>
        <dbReference type="ARBA" id="ARBA00022692"/>
    </source>
</evidence>
<comment type="subcellular location">
    <subcellularLocation>
        <location evidence="1">Membrane</location>
        <topology evidence="1">Multi-pass membrane protein</topology>
    </subcellularLocation>
</comment>
<dbReference type="Proteomes" id="UP000010305">
    <property type="component" value="Unassembled WGS sequence"/>
</dbReference>
<evidence type="ECO:0000256" key="5">
    <source>
        <dbReference type="ARBA" id="ARBA00023136"/>
    </source>
</evidence>
<dbReference type="HOGENOM" id="CLU_3296326_0_0_6"/>
<evidence type="ECO:0000256" key="2">
    <source>
        <dbReference type="ARBA" id="ARBA00022448"/>
    </source>
</evidence>
<keyword evidence="3" id="KW-0812">Transmembrane</keyword>
<evidence type="ECO:0000313" key="6">
    <source>
        <dbReference type="EMBL" id="EJP71198.1"/>
    </source>
</evidence>
<organism evidence="6 7">
    <name type="scientific">SAR86 cluster bacterium SAR86A</name>
    <dbReference type="NCBI Taxonomy" id="1123866"/>
    <lineage>
        <taxon>Bacteria</taxon>
        <taxon>Pseudomonadati</taxon>
        <taxon>Pseudomonadota</taxon>
        <taxon>Gammaproteobacteria</taxon>
        <taxon>SAR86 cluster</taxon>
    </lineage>
</organism>
<dbReference type="GO" id="GO:0015293">
    <property type="term" value="F:symporter activity"/>
    <property type="evidence" value="ECO:0007669"/>
    <property type="project" value="InterPro"/>
</dbReference>